<keyword evidence="2" id="KW-1185">Reference proteome</keyword>
<dbReference type="RefSeq" id="WP_185085263.1">
    <property type="nucleotide sequence ID" value="NZ_JACHJB010000002.1"/>
</dbReference>
<protein>
    <submittedName>
        <fullName evidence="1">Uncharacterized protein</fullName>
    </submittedName>
</protein>
<name>A0A7X0C5V0_9ACTN</name>
<reference evidence="1 2" key="1">
    <citation type="submission" date="2020-08" db="EMBL/GenBank/DDBJ databases">
        <title>Sequencing the genomes of 1000 actinobacteria strains.</title>
        <authorList>
            <person name="Klenk H.-P."/>
        </authorList>
    </citation>
    <scope>NUCLEOTIDE SEQUENCE [LARGE SCALE GENOMIC DNA]</scope>
    <source>
        <strain evidence="1 2">DSM 45913</strain>
    </source>
</reference>
<dbReference type="EMBL" id="JACHJB010000002">
    <property type="protein sequence ID" value="MBB6347294.1"/>
    <property type="molecule type" value="Genomic_DNA"/>
</dbReference>
<sequence>MDDERLPITTDTNWWHATVSFPDAGITPDAARALSAALSDHRYHFLRKDSGLRLRTERPAADLLDQLTDDHIVAGLEQLDARPGHNVLEAGAATGWLNGGSAGSTCPTASATPSAT</sequence>
<evidence type="ECO:0000313" key="1">
    <source>
        <dbReference type="EMBL" id="MBB6347294.1"/>
    </source>
</evidence>
<dbReference type="AlphaFoldDB" id="A0A7X0C5V0"/>
<organism evidence="1 2">
    <name type="scientific">Nonomuraea muscovyensis</name>
    <dbReference type="NCBI Taxonomy" id="1124761"/>
    <lineage>
        <taxon>Bacteria</taxon>
        <taxon>Bacillati</taxon>
        <taxon>Actinomycetota</taxon>
        <taxon>Actinomycetes</taxon>
        <taxon>Streptosporangiales</taxon>
        <taxon>Streptosporangiaceae</taxon>
        <taxon>Nonomuraea</taxon>
    </lineage>
</organism>
<evidence type="ECO:0000313" key="2">
    <source>
        <dbReference type="Proteomes" id="UP000583800"/>
    </source>
</evidence>
<accession>A0A7X0C5V0</accession>
<dbReference type="Proteomes" id="UP000583800">
    <property type="component" value="Unassembled WGS sequence"/>
</dbReference>
<proteinExistence type="predicted"/>
<comment type="caution">
    <text evidence="1">The sequence shown here is derived from an EMBL/GenBank/DDBJ whole genome shotgun (WGS) entry which is preliminary data.</text>
</comment>
<gene>
    <name evidence="1" type="ORF">FHU36_003839</name>
</gene>